<evidence type="ECO:0000313" key="3">
    <source>
        <dbReference type="Proteomes" id="UP000318478"/>
    </source>
</evidence>
<organism evidence="2 3">
    <name type="scientific">Posidoniimonas polymericola</name>
    <dbReference type="NCBI Taxonomy" id="2528002"/>
    <lineage>
        <taxon>Bacteria</taxon>
        <taxon>Pseudomonadati</taxon>
        <taxon>Planctomycetota</taxon>
        <taxon>Planctomycetia</taxon>
        <taxon>Pirellulales</taxon>
        <taxon>Lacipirellulaceae</taxon>
        <taxon>Posidoniimonas</taxon>
    </lineage>
</organism>
<dbReference type="RefSeq" id="WP_146591808.1">
    <property type="nucleotide sequence ID" value="NZ_SJPO01000018.1"/>
</dbReference>
<comment type="caution">
    <text evidence="2">The sequence shown here is derived from an EMBL/GenBank/DDBJ whole genome shotgun (WGS) entry which is preliminary data.</text>
</comment>
<accession>A0A5C5XU75</accession>
<keyword evidence="3" id="KW-1185">Reference proteome</keyword>
<keyword evidence="1" id="KW-0732">Signal</keyword>
<evidence type="ECO:0008006" key="4">
    <source>
        <dbReference type="Google" id="ProtNLM"/>
    </source>
</evidence>
<feature type="chain" id="PRO_5022959755" description="Lipoprotein" evidence="1">
    <location>
        <begin position="27"/>
        <end position="519"/>
    </location>
</feature>
<reference evidence="2 3" key="1">
    <citation type="submission" date="2019-02" db="EMBL/GenBank/DDBJ databases">
        <title>Deep-cultivation of Planctomycetes and their phenomic and genomic characterization uncovers novel biology.</title>
        <authorList>
            <person name="Wiegand S."/>
            <person name="Jogler M."/>
            <person name="Boedeker C."/>
            <person name="Pinto D."/>
            <person name="Vollmers J."/>
            <person name="Rivas-Marin E."/>
            <person name="Kohn T."/>
            <person name="Peeters S.H."/>
            <person name="Heuer A."/>
            <person name="Rast P."/>
            <person name="Oberbeckmann S."/>
            <person name="Bunk B."/>
            <person name="Jeske O."/>
            <person name="Meyerdierks A."/>
            <person name="Storesund J.E."/>
            <person name="Kallscheuer N."/>
            <person name="Luecker S."/>
            <person name="Lage O.M."/>
            <person name="Pohl T."/>
            <person name="Merkel B.J."/>
            <person name="Hornburger P."/>
            <person name="Mueller R.-W."/>
            <person name="Bruemmer F."/>
            <person name="Labrenz M."/>
            <person name="Spormann A.M."/>
            <person name="Op Den Camp H."/>
            <person name="Overmann J."/>
            <person name="Amann R."/>
            <person name="Jetten M.S.M."/>
            <person name="Mascher T."/>
            <person name="Medema M.H."/>
            <person name="Devos D.P."/>
            <person name="Kaster A.-K."/>
            <person name="Ovreas L."/>
            <person name="Rohde M."/>
            <person name="Galperin M.Y."/>
            <person name="Jogler C."/>
        </authorList>
    </citation>
    <scope>NUCLEOTIDE SEQUENCE [LARGE SCALE GENOMIC DNA]</scope>
    <source>
        <strain evidence="2 3">Pla123a</strain>
    </source>
</reference>
<sequence length="519" mass="52854" precursor="true">MRARQLGRGVLPAVLPVLLFSATVHAAVTVVGVVNPNPVVDGQDVEIGVGAYGEVIVDGGSVLASAAVKLGVRNNQVDLSVGIARVSGPGSRWEMQGLQLEGSLRSLLEVTGGAQAQIGSFNEYGGALREFRVSGESSVLAIGGAFGYQSQGLSADVEVASGGLLTANEVYLGELARLALDGGAVVTGNFGNDGRVSGDGRVRYSQMESGGNSGVVEVGGDQRLQFESFQGYPFQNNGEVAVAGGEFVALHGLRNRGSFSGPDGAASITLEDGVVRVGPSNRLNTNLENEGRIAAIGGVNDIHGRVDSRDGASIAVTNESVLRFHDSVLLAQSTLSVFAGSRAVFLDGLSLQNATLFAQLPGDAGGGGYGVAEVVGPLVIDGQLQFSLAGSYAPELGDAFPLITASGGVTGDPLLTAAPALSAGLRWQVQTDATTLSLAVVEALPGDFNADGVVDAADYTVWRDNPGGAYQPSDLQAWRDNYGATIAATPPTNNAAPEPGAALLLSLVAVGPLTARRTS</sequence>
<name>A0A5C5XU75_9BACT</name>
<evidence type="ECO:0000256" key="1">
    <source>
        <dbReference type="SAM" id="SignalP"/>
    </source>
</evidence>
<dbReference type="AlphaFoldDB" id="A0A5C5XU75"/>
<proteinExistence type="predicted"/>
<dbReference type="EMBL" id="SJPO01000018">
    <property type="protein sequence ID" value="TWT65943.1"/>
    <property type="molecule type" value="Genomic_DNA"/>
</dbReference>
<evidence type="ECO:0000313" key="2">
    <source>
        <dbReference type="EMBL" id="TWT65943.1"/>
    </source>
</evidence>
<gene>
    <name evidence="2" type="ORF">Pla123a_48540</name>
</gene>
<dbReference type="Proteomes" id="UP000318478">
    <property type="component" value="Unassembled WGS sequence"/>
</dbReference>
<protein>
    <recommendedName>
        <fullName evidence="4">Lipoprotein</fullName>
    </recommendedName>
</protein>
<feature type="signal peptide" evidence="1">
    <location>
        <begin position="1"/>
        <end position="26"/>
    </location>
</feature>
<dbReference type="OrthoDB" id="251178at2"/>